<evidence type="ECO:0000313" key="1">
    <source>
        <dbReference type="EMBL" id="CAA9271976.1"/>
    </source>
</evidence>
<sequence>MLRTVSEQRIEVPRWIDAEPATIFDVLRDPHGHVAIDSSGTLMDATGEPVEAVGHRFTVHMDREALGDRPLGRYDVDVVITVYEPDREIAWTIEGQAKPFIGHVYGYRLEPDEDGTRVVSYLDWSAIHPEWAERDIFPVVSEQALKATLGILARNVQKN</sequence>
<dbReference type="InterPro" id="IPR019587">
    <property type="entry name" value="Polyketide_cyclase/dehydratase"/>
</dbReference>
<name>A0A6J4J9C9_9PSEU</name>
<dbReference type="AlphaFoldDB" id="A0A6J4J9C9"/>
<accession>A0A6J4J9C9</accession>
<evidence type="ECO:0008006" key="2">
    <source>
        <dbReference type="Google" id="ProtNLM"/>
    </source>
</evidence>
<reference evidence="1" key="1">
    <citation type="submission" date="2020-02" db="EMBL/GenBank/DDBJ databases">
        <authorList>
            <person name="Meier V. D."/>
        </authorList>
    </citation>
    <scope>NUCLEOTIDE SEQUENCE</scope>
    <source>
        <strain evidence="1">AVDCRST_MAG54</strain>
    </source>
</reference>
<proteinExistence type="predicted"/>
<dbReference type="SUPFAM" id="SSF55961">
    <property type="entry name" value="Bet v1-like"/>
    <property type="match status" value="1"/>
</dbReference>
<organism evidence="1">
    <name type="scientific">uncultured Actinomycetospora sp</name>
    <dbReference type="NCBI Taxonomy" id="1135996"/>
    <lineage>
        <taxon>Bacteria</taxon>
        <taxon>Bacillati</taxon>
        <taxon>Actinomycetota</taxon>
        <taxon>Actinomycetes</taxon>
        <taxon>Pseudonocardiales</taxon>
        <taxon>Pseudonocardiaceae</taxon>
        <taxon>Actinomycetospora</taxon>
        <taxon>environmental samples</taxon>
    </lineage>
</organism>
<dbReference type="Gene3D" id="3.30.530.20">
    <property type="match status" value="1"/>
</dbReference>
<gene>
    <name evidence="1" type="ORF">AVDCRST_MAG54-3055</name>
</gene>
<dbReference type="EMBL" id="CADCTH010000386">
    <property type="protein sequence ID" value="CAA9271976.1"/>
    <property type="molecule type" value="Genomic_DNA"/>
</dbReference>
<protein>
    <recommendedName>
        <fullName evidence="2">Polyketide cyclase/dehydrase</fullName>
    </recommendedName>
</protein>
<dbReference type="InterPro" id="IPR023393">
    <property type="entry name" value="START-like_dom_sf"/>
</dbReference>
<dbReference type="Pfam" id="PF10604">
    <property type="entry name" value="Polyketide_cyc2"/>
    <property type="match status" value="1"/>
</dbReference>